<feature type="region of interest" description="Disordered" evidence="9">
    <location>
        <begin position="448"/>
        <end position="481"/>
    </location>
</feature>
<feature type="transmembrane region" description="Helical" evidence="8">
    <location>
        <begin position="117"/>
        <end position="138"/>
    </location>
</feature>
<evidence type="ECO:0000256" key="9">
    <source>
        <dbReference type="SAM" id="MobiDB-lite"/>
    </source>
</evidence>
<feature type="transmembrane region" description="Helical" evidence="8">
    <location>
        <begin position="340"/>
        <end position="358"/>
    </location>
</feature>
<dbReference type="PANTHER" id="PTHR11730">
    <property type="entry name" value="AMMONIUM TRANSPORTER"/>
    <property type="match status" value="1"/>
</dbReference>
<keyword evidence="3 8" id="KW-0813">Transport</keyword>
<dbReference type="WBParaSite" id="ACRNAN_Path_768.g2912.t1">
    <property type="protein sequence ID" value="ACRNAN_Path_768.g2912.t1"/>
    <property type="gene ID" value="ACRNAN_Path_768.g2912"/>
</dbReference>
<dbReference type="InterPro" id="IPR018047">
    <property type="entry name" value="Ammonium_transpt_CS"/>
</dbReference>
<comment type="subcellular location">
    <subcellularLocation>
        <location evidence="8">Cell membrane</location>
        <topology evidence="8">Multi-pass membrane protein</topology>
    </subcellularLocation>
    <subcellularLocation>
        <location evidence="1">Membrane</location>
        <topology evidence="1">Multi-pass membrane protein</topology>
    </subcellularLocation>
</comment>
<evidence type="ECO:0000313" key="12">
    <source>
        <dbReference type="WBParaSite" id="ACRNAN_Path_768.g2912.t1"/>
    </source>
</evidence>
<evidence type="ECO:0000313" key="11">
    <source>
        <dbReference type="Proteomes" id="UP000887540"/>
    </source>
</evidence>
<organism evidence="11 12">
    <name type="scientific">Acrobeloides nanus</name>
    <dbReference type="NCBI Taxonomy" id="290746"/>
    <lineage>
        <taxon>Eukaryota</taxon>
        <taxon>Metazoa</taxon>
        <taxon>Ecdysozoa</taxon>
        <taxon>Nematoda</taxon>
        <taxon>Chromadorea</taxon>
        <taxon>Rhabditida</taxon>
        <taxon>Tylenchina</taxon>
        <taxon>Cephalobomorpha</taxon>
        <taxon>Cephaloboidea</taxon>
        <taxon>Cephalobidae</taxon>
        <taxon>Acrobeloides</taxon>
    </lineage>
</organism>
<feature type="transmembrane region" description="Helical" evidence="8">
    <location>
        <begin position="307"/>
        <end position="328"/>
    </location>
</feature>
<evidence type="ECO:0000256" key="7">
    <source>
        <dbReference type="ARBA" id="ARBA00023177"/>
    </source>
</evidence>
<feature type="transmembrane region" description="Helical" evidence="8">
    <location>
        <begin position="37"/>
        <end position="57"/>
    </location>
</feature>
<dbReference type="GO" id="GO:0008519">
    <property type="term" value="F:ammonium channel activity"/>
    <property type="evidence" value="ECO:0007669"/>
    <property type="project" value="InterPro"/>
</dbReference>
<dbReference type="GO" id="GO:0005886">
    <property type="term" value="C:plasma membrane"/>
    <property type="evidence" value="ECO:0007669"/>
    <property type="project" value="UniProtKB-SubCell"/>
</dbReference>
<feature type="domain" description="Ammonium transporter AmtB-like" evidence="10">
    <location>
        <begin position="38"/>
        <end position="428"/>
    </location>
</feature>
<dbReference type="SUPFAM" id="SSF111352">
    <property type="entry name" value="Ammonium transporter"/>
    <property type="match status" value="1"/>
</dbReference>
<name>A0A914CB48_9BILA</name>
<feature type="transmembrane region" description="Helical" evidence="8">
    <location>
        <begin position="223"/>
        <end position="240"/>
    </location>
</feature>
<dbReference type="Proteomes" id="UP000887540">
    <property type="component" value="Unplaced"/>
</dbReference>
<dbReference type="Gene3D" id="1.10.3430.10">
    <property type="entry name" value="Ammonium transporter AmtB like domains"/>
    <property type="match status" value="1"/>
</dbReference>
<sequence length="493" mass="53115">MSTSIEQLQALINATNGGVNITELNETLNAIKGGLDAFMLCTMGAIVWTMQAGFACLEAGACRSKHVTSILFKNVLDNFVAAIAYWAVGYALAYGEPSNAYFGYSYFFGFGLPLDKLPFWVFQFVFCAVACTIISGAIAERMQTVAYLIITAFIGGFVYPVFSHWVWAEKGWLVTNGYHDFAGSSVVHIFGATCSLTCAVILGPRTGRFSKEGEKTDYKGHSMPLTVMGGFILFFAFLAFNGGSVLHITQPGDGETMARAMVNTIVMGSAGSISALFFGRTFSCEAAINGALAGMVAACAGCDQLDMWASVVIGIFAAGNFILLSWIIPKFKVDDPTSAIAVHFAGGMVGELAVPIFSFKYGLVYFGNSQGALGNLGWQVIGFLTVVVWCAVLVGALCLLLRLAGILRVPVEAELKGMDVYIHHEPAYRHHEPLPARALRKISNAIAPRSRDNSETVPHQRDVAWKNSPKTNGTSDGMELNKTTIPVFPTIRE</sequence>
<reference evidence="12" key="1">
    <citation type="submission" date="2022-11" db="UniProtKB">
        <authorList>
            <consortium name="WormBaseParasite"/>
        </authorList>
    </citation>
    <scope>IDENTIFICATION</scope>
</reference>
<dbReference type="InterPro" id="IPR001905">
    <property type="entry name" value="Ammonium_transpt"/>
</dbReference>
<feature type="transmembrane region" description="Helical" evidence="8">
    <location>
        <begin position="260"/>
        <end position="279"/>
    </location>
</feature>
<dbReference type="GO" id="GO:0097272">
    <property type="term" value="P:ammonium homeostasis"/>
    <property type="evidence" value="ECO:0007669"/>
    <property type="project" value="TreeGrafter"/>
</dbReference>
<dbReference type="NCBIfam" id="TIGR00836">
    <property type="entry name" value="amt"/>
    <property type="match status" value="1"/>
</dbReference>
<comment type="similarity">
    <text evidence="2 8">Belongs to the ammonia transporter channel (TC 1.A.11.2) family.</text>
</comment>
<dbReference type="PROSITE" id="PS01219">
    <property type="entry name" value="AMMONIUM_TRANSP"/>
    <property type="match status" value="1"/>
</dbReference>
<proteinExistence type="inferred from homology"/>
<evidence type="ECO:0000256" key="5">
    <source>
        <dbReference type="ARBA" id="ARBA00022989"/>
    </source>
</evidence>
<feature type="transmembrane region" description="Helical" evidence="8">
    <location>
        <begin position="378"/>
        <end position="401"/>
    </location>
</feature>
<accession>A0A914CB48</accession>
<evidence type="ECO:0000256" key="3">
    <source>
        <dbReference type="ARBA" id="ARBA00022448"/>
    </source>
</evidence>
<feature type="compositionally biased region" description="Basic and acidic residues" evidence="9">
    <location>
        <begin position="449"/>
        <end position="464"/>
    </location>
</feature>
<dbReference type="PANTHER" id="PTHR11730:SF6">
    <property type="entry name" value="AMMONIUM TRANSPORTER"/>
    <property type="match status" value="1"/>
</dbReference>
<keyword evidence="6 8" id="KW-0472">Membrane</keyword>
<keyword evidence="11" id="KW-1185">Reference proteome</keyword>
<dbReference type="InterPro" id="IPR029020">
    <property type="entry name" value="Ammonium/urea_transptr"/>
</dbReference>
<feature type="transmembrane region" description="Helical" evidence="8">
    <location>
        <begin position="286"/>
        <end position="301"/>
    </location>
</feature>
<keyword evidence="5 8" id="KW-1133">Transmembrane helix</keyword>
<evidence type="ECO:0000259" key="10">
    <source>
        <dbReference type="Pfam" id="PF00909"/>
    </source>
</evidence>
<evidence type="ECO:0000256" key="8">
    <source>
        <dbReference type="RuleBase" id="RU362002"/>
    </source>
</evidence>
<keyword evidence="7 8" id="KW-0924">Ammonia transport</keyword>
<evidence type="ECO:0000256" key="6">
    <source>
        <dbReference type="ARBA" id="ARBA00023136"/>
    </source>
</evidence>
<protein>
    <recommendedName>
        <fullName evidence="8">Ammonium transporter</fullName>
    </recommendedName>
</protein>
<evidence type="ECO:0000256" key="4">
    <source>
        <dbReference type="ARBA" id="ARBA00022692"/>
    </source>
</evidence>
<feature type="transmembrane region" description="Helical" evidence="8">
    <location>
        <begin position="145"/>
        <end position="162"/>
    </location>
</feature>
<dbReference type="AlphaFoldDB" id="A0A914CB48"/>
<feature type="transmembrane region" description="Helical" evidence="8">
    <location>
        <begin position="182"/>
        <end position="202"/>
    </location>
</feature>
<feature type="transmembrane region" description="Helical" evidence="8">
    <location>
        <begin position="78"/>
        <end position="97"/>
    </location>
</feature>
<evidence type="ECO:0000256" key="2">
    <source>
        <dbReference type="ARBA" id="ARBA00005887"/>
    </source>
</evidence>
<dbReference type="Pfam" id="PF00909">
    <property type="entry name" value="Ammonium_transp"/>
    <property type="match status" value="1"/>
</dbReference>
<evidence type="ECO:0000256" key="1">
    <source>
        <dbReference type="ARBA" id="ARBA00004141"/>
    </source>
</evidence>
<dbReference type="InterPro" id="IPR024041">
    <property type="entry name" value="NH4_transpt_AmtB-like_dom"/>
</dbReference>
<keyword evidence="4 8" id="KW-0812">Transmembrane</keyword>